<dbReference type="RefSeq" id="WP_160803079.1">
    <property type="nucleotide sequence ID" value="NZ_WUUL01000018.1"/>
</dbReference>
<proteinExistence type="predicted"/>
<evidence type="ECO:0000313" key="2">
    <source>
        <dbReference type="Proteomes" id="UP000430692"/>
    </source>
</evidence>
<comment type="caution">
    <text evidence="1">The sequence shown here is derived from an EMBL/GenBank/DDBJ whole genome shotgun (WGS) entry which is preliminary data.</text>
</comment>
<accession>A0A6I4W157</accession>
<evidence type="ECO:0000313" key="1">
    <source>
        <dbReference type="EMBL" id="MXQ55726.1"/>
    </source>
</evidence>
<name>A0A6I4W157_9BACL</name>
<protein>
    <submittedName>
        <fullName evidence="1">Uncharacterized protein</fullName>
    </submittedName>
</protein>
<gene>
    <name evidence="1" type="ORF">GSM42_18760</name>
</gene>
<reference evidence="1 2" key="1">
    <citation type="submission" date="2019-12" db="EMBL/GenBank/DDBJ databases">
        <title>Whole-genome analyses of novel actinobacteria.</title>
        <authorList>
            <person name="Sahin N."/>
            <person name="Saygin H."/>
        </authorList>
    </citation>
    <scope>NUCLEOTIDE SEQUENCE [LARGE SCALE GENOMIC DNA]</scope>
    <source>
        <strain evidence="1 2">KC615</strain>
    </source>
</reference>
<organism evidence="1 2">
    <name type="scientific">Shimazuella alba</name>
    <dbReference type="NCBI Taxonomy" id="2690964"/>
    <lineage>
        <taxon>Bacteria</taxon>
        <taxon>Bacillati</taxon>
        <taxon>Bacillota</taxon>
        <taxon>Bacilli</taxon>
        <taxon>Bacillales</taxon>
        <taxon>Thermoactinomycetaceae</taxon>
        <taxon>Shimazuella</taxon>
    </lineage>
</organism>
<dbReference type="Proteomes" id="UP000430692">
    <property type="component" value="Unassembled WGS sequence"/>
</dbReference>
<dbReference type="EMBL" id="WUUL01000018">
    <property type="protein sequence ID" value="MXQ55726.1"/>
    <property type="molecule type" value="Genomic_DNA"/>
</dbReference>
<dbReference type="AlphaFoldDB" id="A0A6I4W157"/>
<keyword evidence="2" id="KW-1185">Reference proteome</keyword>
<sequence length="109" mass="12016">MISCTLKDVEGYGPASGSSLVKNEKITTRERNISVKVTVPETTIDCNIRGERGLSLSLEVIVSGDYTATRNRACQQTFTLKDRGLEADVTVNIFPNRQISVLVKANRKK</sequence>